<accession>A0A0Q0DG06</accession>
<dbReference type="Proteomes" id="UP000050317">
    <property type="component" value="Unassembled WGS sequence"/>
</dbReference>
<dbReference type="RefSeq" id="WP_044420148.1">
    <property type="nucleotide sequence ID" value="NZ_JYHK01000005.1"/>
</dbReference>
<dbReference type="PANTHER" id="PTHR32039">
    <property type="entry name" value="MAGNESIUM-CHELATASE SUBUNIT CHLI"/>
    <property type="match status" value="1"/>
</dbReference>
<evidence type="ECO:0000313" key="4">
    <source>
        <dbReference type="EMBL" id="KPZ26794.1"/>
    </source>
</evidence>
<organism evidence="4 5">
    <name type="scientific">Pseudomonas syringae pv. viburni</name>
    <dbReference type="NCBI Taxonomy" id="251703"/>
    <lineage>
        <taxon>Bacteria</taxon>
        <taxon>Pseudomonadati</taxon>
        <taxon>Pseudomonadota</taxon>
        <taxon>Gammaproteobacteria</taxon>
        <taxon>Pseudomonadales</taxon>
        <taxon>Pseudomonadaceae</taxon>
        <taxon>Pseudomonas</taxon>
    </lineage>
</organism>
<feature type="region of interest" description="Disordered" evidence="2">
    <location>
        <begin position="265"/>
        <end position="284"/>
    </location>
</feature>
<dbReference type="EMBL" id="LJRR01000011">
    <property type="protein sequence ID" value="KPZ26794.1"/>
    <property type="molecule type" value="Genomic_DNA"/>
</dbReference>
<sequence length="497" mass="53166">MSLAIVHSRAQVGVEAPAVTVEAHLTNGLPALTLVGLPEGAVKESKDRVRSAILNSGLDFPARRITLNLAPADLPKDGGRFDLAIALGLLAASGQIPLVALQDVECLGELALSGAIRPIQGVLPAALAARAVERTLIIPAVNAEEACLASGLRVIAVSHLLELVGHFNGRTVIAPYQSSGLLHQPKPYPDLSEVQGQTAAKRALVIAAAVAHNLLFSGPPGTGKTLLASRLPGLLPPLDEHEALEVAAIQSVASQVPLTSWPQRPFRQPHHSASGPALVGGGSRPQPGEITLAHHGVLFLDELPEFDRRVLEVLREPLESGHIVISRARDRVRFPARFQLVAAMNPCPCGYLGEPTGRCRCSTEQVQRYRNKLSGPLLDRIDLHLTVAREATALNPDPTTSENTASAAAVVAQARARQQQRQGCANAFLDLPGLRQYCALSRTDERWLETACERLTLSLRSAHRLLKVARTLADLEQVDAITRSHLAEALQYRPSSN</sequence>
<dbReference type="SUPFAM" id="SSF54211">
    <property type="entry name" value="Ribosomal protein S5 domain 2-like"/>
    <property type="match status" value="1"/>
</dbReference>
<proteinExistence type="inferred from homology"/>
<dbReference type="Pfam" id="PF13541">
    <property type="entry name" value="ChlI"/>
    <property type="match status" value="1"/>
</dbReference>
<dbReference type="AlphaFoldDB" id="A0A0Q0DG06"/>
<dbReference type="Gene3D" id="3.30.230.10">
    <property type="match status" value="1"/>
</dbReference>
<dbReference type="InterPro" id="IPR025158">
    <property type="entry name" value="Mg_chelat-rel_C"/>
</dbReference>
<dbReference type="InterPro" id="IPR020568">
    <property type="entry name" value="Ribosomal_Su5_D2-typ_SF"/>
</dbReference>
<comment type="caution">
    <text evidence="4">The sequence shown here is derived from an EMBL/GenBank/DDBJ whole genome shotgun (WGS) entry which is preliminary data.</text>
</comment>
<protein>
    <submittedName>
        <fullName evidence="4">Mg chelatase-related protein</fullName>
    </submittedName>
</protein>
<dbReference type="GO" id="GO:0005524">
    <property type="term" value="F:ATP binding"/>
    <property type="evidence" value="ECO:0007669"/>
    <property type="project" value="InterPro"/>
</dbReference>
<name>A0A0Q0DG06_9PSED</name>
<feature type="domain" description="AAA+ ATPase" evidence="3">
    <location>
        <begin position="210"/>
        <end position="391"/>
    </location>
</feature>
<comment type="similarity">
    <text evidence="1">Belongs to the Mg-chelatase subunits D/I family. ComM subfamily.</text>
</comment>
<dbReference type="PATRIC" id="fig|251703.9.peg.4815"/>
<dbReference type="InterPro" id="IPR000523">
    <property type="entry name" value="Mg_chelatse_chII-like_cat_dom"/>
</dbReference>
<evidence type="ECO:0000313" key="5">
    <source>
        <dbReference type="Proteomes" id="UP000050317"/>
    </source>
</evidence>
<dbReference type="Pfam" id="PF01078">
    <property type="entry name" value="Mg_chelatase"/>
    <property type="match status" value="1"/>
</dbReference>
<dbReference type="InterPro" id="IPR027417">
    <property type="entry name" value="P-loop_NTPase"/>
</dbReference>
<gene>
    <name evidence="4" type="ORF">ALO40_03425</name>
</gene>
<dbReference type="Pfam" id="PF13335">
    <property type="entry name" value="Mg_chelatase_C"/>
    <property type="match status" value="1"/>
</dbReference>
<dbReference type="SMART" id="SM00382">
    <property type="entry name" value="AAA"/>
    <property type="match status" value="1"/>
</dbReference>
<dbReference type="InterPro" id="IPR003593">
    <property type="entry name" value="AAA+_ATPase"/>
</dbReference>
<evidence type="ECO:0000256" key="1">
    <source>
        <dbReference type="ARBA" id="ARBA00006354"/>
    </source>
</evidence>
<dbReference type="InterPro" id="IPR045006">
    <property type="entry name" value="CHLI-like"/>
</dbReference>
<dbReference type="SUPFAM" id="SSF52540">
    <property type="entry name" value="P-loop containing nucleoside triphosphate hydrolases"/>
    <property type="match status" value="1"/>
</dbReference>
<evidence type="ECO:0000259" key="3">
    <source>
        <dbReference type="SMART" id="SM00382"/>
    </source>
</evidence>
<dbReference type="Gene3D" id="3.40.50.300">
    <property type="entry name" value="P-loop containing nucleotide triphosphate hydrolases"/>
    <property type="match status" value="1"/>
</dbReference>
<dbReference type="PANTHER" id="PTHR32039:SF7">
    <property type="entry name" value="COMPETENCE PROTEIN COMM"/>
    <property type="match status" value="1"/>
</dbReference>
<dbReference type="InterPro" id="IPR014721">
    <property type="entry name" value="Ribsml_uS5_D2-typ_fold_subgr"/>
</dbReference>
<evidence type="ECO:0000256" key="2">
    <source>
        <dbReference type="SAM" id="MobiDB-lite"/>
    </source>
</evidence>
<dbReference type="NCBIfam" id="NF007365">
    <property type="entry name" value="PRK09862.1"/>
    <property type="match status" value="1"/>
</dbReference>
<reference evidence="4 5" key="1">
    <citation type="submission" date="2015-09" db="EMBL/GenBank/DDBJ databases">
        <title>Genome announcement of multiple Pseudomonas syringae strains.</title>
        <authorList>
            <person name="Thakur S."/>
            <person name="Wang P.W."/>
            <person name="Gong Y."/>
            <person name="Weir B.S."/>
            <person name="Guttman D.S."/>
        </authorList>
    </citation>
    <scope>NUCLEOTIDE SEQUENCE [LARGE SCALE GENOMIC DNA]</scope>
    <source>
        <strain evidence="4 5">ICMP3963</strain>
    </source>
</reference>
<dbReference type="InterPro" id="IPR004482">
    <property type="entry name" value="Mg_chelat-rel"/>
</dbReference>
<dbReference type="NCBIfam" id="TIGR00368">
    <property type="entry name" value="YifB family Mg chelatase-like AAA ATPase"/>
    <property type="match status" value="1"/>
</dbReference>